<dbReference type="EMBL" id="AWUE01004371">
    <property type="protein sequence ID" value="OMP13402.1"/>
    <property type="molecule type" value="Genomic_DNA"/>
</dbReference>
<feature type="non-terminal residue" evidence="2">
    <location>
        <position position="390"/>
    </location>
</feature>
<feature type="compositionally biased region" description="Basic and acidic residues" evidence="1">
    <location>
        <begin position="345"/>
        <end position="375"/>
    </location>
</feature>
<sequence length="390" mass="43589">HNKYCPDGPSRVEPDNNNTAVKELDHGVSYLSSYAPALCPSPYRRRPRRPVRPGRRPGRRTAQGSGRCLHQADQDAGGTRSLRHRRSRHRPDGRRQGGWSRGREGAALLRGGHHPGPADRHPGGPSDAAGCRHARRSPLVGPECGRRLRQGGRRTVAEGIFPAHHPRDAGRRLRARRDPAGGVSGRAVRHGAGPRRRQGARTGGRDRSVPDHPVLDHRLSDEVRAPGGLRRNRLHRGQVRYRQPRLARLPDADLLCHLHPVHRPGAGRHPAGMRHQPVQVPGLPEDRIADHPGYRQRRTGPPWSSAETGKGWLQERGGRPGDPHWLRFQSGRRLHLPHHVGTVHRPGDRYSADPDAAAHHPRDRPVHVQGHERRSGRWLRRARGYLERGA</sequence>
<evidence type="ECO:0000256" key="1">
    <source>
        <dbReference type="SAM" id="MobiDB-lite"/>
    </source>
</evidence>
<protein>
    <submittedName>
        <fullName evidence="2">Uncharacterized protein</fullName>
    </submittedName>
</protein>
<comment type="caution">
    <text evidence="2">The sequence shown here is derived from an EMBL/GenBank/DDBJ whole genome shotgun (WGS) entry which is preliminary data.</text>
</comment>
<gene>
    <name evidence="2" type="ORF">COLO4_01745</name>
</gene>
<feature type="compositionally biased region" description="Basic residues" evidence="1">
    <location>
        <begin position="81"/>
        <end position="92"/>
    </location>
</feature>
<dbReference type="AlphaFoldDB" id="A0A1R3L235"/>
<feature type="region of interest" description="Disordered" evidence="1">
    <location>
        <begin position="33"/>
        <end position="151"/>
    </location>
</feature>
<reference evidence="3" key="1">
    <citation type="submission" date="2013-09" db="EMBL/GenBank/DDBJ databases">
        <title>Corchorus olitorius genome sequencing.</title>
        <authorList>
            <person name="Alam M."/>
            <person name="Haque M.S."/>
            <person name="Islam M.S."/>
            <person name="Emdad E.M."/>
            <person name="Islam M.M."/>
            <person name="Ahmed B."/>
            <person name="Halim A."/>
            <person name="Hossen Q.M.M."/>
            <person name="Hossain M.Z."/>
            <person name="Ahmed R."/>
            <person name="Khan M.M."/>
            <person name="Islam R."/>
            <person name="Rashid M.M."/>
            <person name="Khan S.A."/>
            <person name="Rahman M.S."/>
            <person name="Alam M."/>
            <person name="Yahiya A.S."/>
            <person name="Khan M.S."/>
            <person name="Azam M.S."/>
            <person name="Haque T."/>
            <person name="Lashkar M.Z.H."/>
            <person name="Akhand A.I."/>
            <person name="Morshed G."/>
            <person name="Roy S."/>
            <person name="Uddin K.S."/>
            <person name="Rabeya T."/>
            <person name="Hossain A.S."/>
            <person name="Chowdhury A."/>
            <person name="Snigdha A.R."/>
            <person name="Mortoza M.S."/>
            <person name="Matin S.A."/>
            <person name="Hoque S.M.E."/>
            <person name="Islam M.K."/>
            <person name="Roy D.K."/>
            <person name="Haider R."/>
            <person name="Moosa M.M."/>
            <person name="Elias S.M."/>
            <person name="Hasan A.M."/>
            <person name="Jahan S."/>
            <person name="Shafiuddin M."/>
            <person name="Mahmood N."/>
            <person name="Shommy N.S."/>
        </authorList>
    </citation>
    <scope>NUCLEOTIDE SEQUENCE [LARGE SCALE GENOMIC DNA]</scope>
    <source>
        <strain evidence="3">cv. O-4</strain>
    </source>
</reference>
<accession>A0A1R3L235</accession>
<feature type="region of interest" description="Disordered" evidence="1">
    <location>
        <begin position="265"/>
        <end position="324"/>
    </location>
</feature>
<dbReference type="Proteomes" id="UP000187203">
    <property type="component" value="Unassembled WGS sequence"/>
</dbReference>
<keyword evidence="3" id="KW-1185">Reference proteome</keyword>
<feature type="compositionally biased region" description="Basic and acidic residues" evidence="1">
    <location>
        <begin position="203"/>
        <end position="224"/>
    </location>
</feature>
<feature type="non-terminal residue" evidence="2">
    <location>
        <position position="1"/>
    </location>
</feature>
<feature type="compositionally biased region" description="Basic and acidic residues" evidence="1">
    <location>
        <begin position="284"/>
        <end position="293"/>
    </location>
</feature>
<organism evidence="2 3">
    <name type="scientific">Corchorus olitorius</name>
    <dbReference type="NCBI Taxonomy" id="93759"/>
    <lineage>
        <taxon>Eukaryota</taxon>
        <taxon>Viridiplantae</taxon>
        <taxon>Streptophyta</taxon>
        <taxon>Embryophyta</taxon>
        <taxon>Tracheophyta</taxon>
        <taxon>Spermatophyta</taxon>
        <taxon>Magnoliopsida</taxon>
        <taxon>eudicotyledons</taxon>
        <taxon>Gunneridae</taxon>
        <taxon>Pentapetalae</taxon>
        <taxon>rosids</taxon>
        <taxon>malvids</taxon>
        <taxon>Malvales</taxon>
        <taxon>Malvaceae</taxon>
        <taxon>Grewioideae</taxon>
        <taxon>Apeibeae</taxon>
        <taxon>Corchorus</taxon>
    </lineage>
</organism>
<evidence type="ECO:0000313" key="3">
    <source>
        <dbReference type="Proteomes" id="UP000187203"/>
    </source>
</evidence>
<feature type="region of interest" description="Disordered" evidence="1">
    <location>
        <begin position="177"/>
        <end position="230"/>
    </location>
</feature>
<evidence type="ECO:0000313" key="2">
    <source>
        <dbReference type="EMBL" id="OMP13402.1"/>
    </source>
</evidence>
<proteinExistence type="predicted"/>
<feature type="compositionally biased region" description="Basic residues" evidence="1">
    <location>
        <begin position="43"/>
        <end position="59"/>
    </location>
</feature>
<feature type="region of interest" description="Disordered" evidence="1">
    <location>
        <begin position="342"/>
        <end position="376"/>
    </location>
</feature>
<feature type="compositionally biased region" description="Basic residues" evidence="1">
    <location>
        <begin position="187"/>
        <end position="199"/>
    </location>
</feature>
<name>A0A1R3L235_9ROSI</name>